<feature type="transmembrane region" description="Helical" evidence="1">
    <location>
        <begin position="119"/>
        <end position="138"/>
    </location>
</feature>
<feature type="transmembrane region" description="Helical" evidence="1">
    <location>
        <begin position="76"/>
        <end position="107"/>
    </location>
</feature>
<organism evidence="3 4">
    <name type="scientific">Propylenella binzhouense</name>
    <dbReference type="NCBI Taxonomy" id="2555902"/>
    <lineage>
        <taxon>Bacteria</taxon>
        <taxon>Pseudomonadati</taxon>
        <taxon>Pseudomonadota</taxon>
        <taxon>Alphaproteobacteria</taxon>
        <taxon>Hyphomicrobiales</taxon>
        <taxon>Propylenellaceae</taxon>
        <taxon>Propylenella</taxon>
    </lineage>
</organism>
<dbReference type="EMBL" id="SPKJ01000017">
    <property type="protein sequence ID" value="MYZ47591.1"/>
    <property type="molecule type" value="Genomic_DNA"/>
</dbReference>
<feature type="transmembrane region" description="Helical" evidence="1">
    <location>
        <begin position="43"/>
        <end position="64"/>
    </location>
</feature>
<dbReference type="Proteomes" id="UP000773614">
    <property type="component" value="Unassembled WGS sequence"/>
</dbReference>
<feature type="transmembrane region" description="Helical" evidence="1">
    <location>
        <begin position="12"/>
        <end position="31"/>
    </location>
</feature>
<keyword evidence="1" id="KW-0472">Membrane</keyword>
<protein>
    <submittedName>
        <fullName evidence="3">Tripartite tricarboxylate transporter TctB family protein</fullName>
    </submittedName>
</protein>
<dbReference type="AlphaFoldDB" id="A0A964T328"/>
<reference evidence="3" key="1">
    <citation type="submission" date="2019-03" db="EMBL/GenBank/DDBJ databases">
        <title>Afifella sp. nov., isolated from activated sludge.</title>
        <authorList>
            <person name="Li Q."/>
            <person name="Liu Y."/>
        </authorList>
    </citation>
    <scope>NUCLEOTIDE SEQUENCE</scope>
    <source>
        <strain evidence="3">L72</strain>
    </source>
</reference>
<comment type="caution">
    <text evidence="3">The sequence shown here is derived from an EMBL/GenBank/DDBJ whole genome shotgun (WGS) entry which is preliminary data.</text>
</comment>
<keyword evidence="1" id="KW-0812">Transmembrane</keyword>
<dbReference type="InterPro" id="IPR009936">
    <property type="entry name" value="DUF1468"/>
</dbReference>
<keyword evidence="4" id="KW-1185">Reference proteome</keyword>
<accession>A0A964T328</accession>
<dbReference type="RefSeq" id="WP_161139937.1">
    <property type="nucleotide sequence ID" value="NZ_SPKJ01000017.1"/>
</dbReference>
<evidence type="ECO:0000313" key="3">
    <source>
        <dbReference type="EMBL" id="MYZ47591.1"/>
    </source>
</evidence>
<dbReference type="Pfam" id="PF07331">
    <property type="entry name" value="TctB"/>
    <property type="match status" value="1"/>
</dbReference>
<evidence type="ECO:0000256" key="1">
    <source>
        <dbReference type="SAM" id="Phobius"/>
    </source>
</evidence>
<evidence type="ECO:0000259" key="2">
    <source>
        <dbReference type="Pfam" id="PF07331"/>
    </source>
</evidence>
<name>A0A964T328_9HYPH</name>
<keyword evidence="1" id="KW-1133">Transmembrane helix</keyword>
<feature type="domain" description="DUF1468" evidence="2">
    <location>
        <begin position="12"/>
        <end position="143"/>
    </location>
</feature>
<gene>
    <name evidence="3" type="ORF">E4O86_07680</name>
</gene>
<dbReference type="OrthoDB" id="5186924at2"/>
<sequence length="153" mass="15888">MIERQSRTKDLIGGGILCAVGIFFVAGAIRLHLGTAQHMGPGYFPLVLGIILVVLSAVLLLQAGPAQISERIAPRPLLAVCAGIAAFALGLHWLGLIPAVFLTVVLASLGDRSARPASAALLGLALAVGAWAVFRLGLHLPMPGFAGLLQWTR</sequence>
<evidence type="ECO:0000313" key="4">
    <source>
        <dbReference type="Proteomes" id="UP000773614"/>
    </source>
</evidence>
<proteinExistence type="predicted"/>